<sequence length="202" mass="21968">MVNAAAKKKSAPTPSSNPRPFWRSNWDIMAAFFRVGILGFGGGPSAIPLVHQEAVKKYKWMNEEEFADTLAIANAMPGPIATKMAGYIGYRVSGIVGCLAGLLATVAPTALAMVFLLQLLQQFKDIPWVQHMSASVVPVVAVMLATMTWDFVKKSGQTLGWVKGLLIIFGSLLLMEGLQVHPAILILLLIIFVFLPFGKRRA</sequence>
<feature type="transmembrane region" description="Helical" evidence="7">
    <location>
        <begin position="158"/>
        <end position="174"/>
    </location>
</feature>
<dbReference type="InterPro" id="IPR052518">
    <property type="entry name" value="CHR_Transporter"/>
</dbReference>
<evidence type="ECO:0000256" key="6">
    <source>
        <dbReference type="ARBA" id="ARBA00023136"/>
    </source>
</evidence>
<keyword evidence="3" id="KW-1003">Cell membrane</keyword>
<feature type="transmembrane region" description="Helical" evidence="7">
    <location>
        <begin position="92"/>
        <end position="116"/>
    </location>
</feature>
<organism evidence="8 9">
    <name type="scientific">Bacillus salipaludis</name>
    <dbReference type="NCBI Taxonomy" id="2547811"/>
    <lineage>
        <taxon>Bacteria</taxon>
        <taxon>Bacillati</taxon>
        <taxon>Bacillota</taxon>
        <taxon>Bacilli</taxon>
        <taxon>Bacillales</taxon>
        <taxon>Bacillaceae</taxon>
        <taxon>Bacillus</taxon>
    </lineage>
</organism>
<comment type="caution">
    <text evidence="8">The sequence shown here is derived from an EMBL/GenBank/DDBJ whole genome shotgun (WGS) entry which is preliminary data.</text>
</comment>
<keyword evidence="4 7" id="KW-0812">Transmembrane</keyword>
<proteinExistence type="inferred from homology"/>
<dbReference type="EMBL" id="JBJHQH010000017">
    <property type="protein sequence ID" value="MFK9093869.1"/>
    <property type="molecule type" value="Genomic_DNA"/>
</dbReference>
<evidence type="ECO:0000256" key="2">
    <source>
        <dbReference type="ARBA" id="ARBA00005262"/>
    </source>
</evidence>
<reference evidence="8 9" key="1">
    <citation type="submission" date="2024-11" db="EMBL/GenBank/DDBJ databases">
        <authorList>
            <person name="Lucas J.A."/>
        </authorList>
    </citation>
    <scope>NUCLEOTIDE SEQUENCE [LARGE SCALE GENOMIC DNA]</scope>
    <source>
        <strain evidence="8 9">Z 5.4</strain>
    </source>
</reference>
<evidence type="ECO:0000256" key="3">
    <source>
        <dbReference type="ARBA" id="ARBA00022475"/>
    </source>
</evidence>
<protein>
    <submittedName>
        <fullName evidence="8">Chromate transporter</fullName>
    </submittedName>
</protein>
<dbReference type="RefSeq" id="WP_406582367.1">
    <property type="nucleotide sequence ID" value="NZ_JBJHQH010000017.1"/>
</dbReference>
<feature type="transmembrane region" description="Helical" evidence="7">
    <location>
        <begin position="180"/>
        <end position="198"/>
    </location>
</feature>
<dbReference type="Pfam" id="PF02417">
    <property type="entry name" value="Chromate_transp"/>
    <property type="match status" value="1"/>
</dbReference>
<keyword evidence="9" id="KW-1185">Reference proteome</keyword>
<dbReference type="InterPro" id="IPR003370">
    <property type="entry name" value="Chromate_transpt"/>
</dbReference>
<evidence type="ECO:0000256" key="7">
    <source>
        <dbReference type="SAM" id="Phobius"/>
    </source>
</evidence>
<accession>A0ABW8RN71</accession>
<comment type="similarity">
    <text evidence="2">Belongs to the chromate ion transporter (CHR) (TC 2.A.51) family.</text>
</comment>
<feature type="transmembrane region" description="Helical" evidence="7">
    <location>
        <begin position="128"/>
        <end position="146"/>
    </location>
</feature>
<evidence type="ECO:0000256" key="4">
    <source>
        <dbReference type="ARBA" id="ARBA00022692"/>
    </source>
</evidence>
<dbReference type="PANTHER" id="PTHR43663">
    <property type="entry name" value="CHROMATE TRANSPORT PROTEIN-RELATED"/>
    <property type="match status" value="1"/>
</dbReference>
<gene>
    <name evidence="8" type="ORF">ACJEBI_20620</name>
</gene>
<dbReference type="PANTHER" id="PTHR43663:SF1">
    <property type="entry name" value="CHROMATE TRANSPORTER"/>
    <property type="match status" value="1"/>
</dbReference>
<evidence type="ECO:0000313" key="9">
    <source>
        <dbReference type="Proteomes" id="UP001623041"/>
    </source>
</evidence>
<comment type="subcellular location">
    <subcellularLocation>
        <location evidence="1">Cell membrane</location>
        <topology evidence="1">Multi-pass membrane protein</topology>
    </subcellularLocation>
</comment>
<name>A0ABW8RN71_9BACI</name>
<feature type="transmembrane region" description="Helical" evidence="7">
    <location>
        <begin position="28"/>
        <end position="50"/>
    </location>
</feature>
<keyword evidence="5 7" id="KW-1133">Transmembrane helix</keyword>
<evidence type="ECO:0000256" key="1">
    <source>
        <dbReference type="ARBA" id="ARBA00004651"/>
    </source>
</evidence>
<evidence type="ECO:0000313" key="8">
    <source>
        <dbReference type="EMBL" id="MFK9093869.1"/>
    </source>
</evidence>
<keyword evidence="6 7" id="KW-0472">Membrane</keyword>
<dbReference type="Proteomes" id="UP001623041">
    <property type="component" value="Unassembled WGS sequence"/>
</dbReference>
<evidence type="ECO:0000256" key="5">
    <source>
        <dbReference type="ARBA" id="ARBA00022989"/>
    </source>
</evidence>